<proteinExistence type="predicted"/>
<evidence type="ECO:0000313" key="3">
    <source>
        <dbReference type="Proteomes" id="UP000054217"/>
    </source>
</evidence>
<sequence>MFIKIFFSTIAATALFVVSASAICPGYNFGIAQAGGQTNGNNGVLTGQNPYKGGVLDCPGHLHWLTP</sequence>
<dbReference type="HOGENOM" id="CLU_2591195_0_0_1"/>
<accession>A0A0C3N9Y1</accession>
<protein>
    <submittedName>
        <fullName evidence="2">Uncharacterized protein</fullName>
    </submittedName>
</protein>
<dbReference type="EMBL" id="KN832022">
    <property type="protein sequence ID" value="KIN97904.1"/>
    <property type="molecule type" value="Genomic_DNA"/>
</dbReference>
<dbReference type="InParanoid" id="A0A0C3N9Y1"/>
<organism evidence="2 3">
    <name type="scientific">Pisolithus tinctorius Marx 270</name>
    <dbReference type="NCBI Taxonomy" id="870435"/>
    <lineage>
        <taxon>Eukaryota</taxon>
        <taxon>Fungi</taxon>
        <taxon>Dikarya</taxon>
        <taxon>Basidiomycota</taxon>
        <taxon>Agaricomycotina</taxon>
        <taxon>Agaricomycetes</taxon>
        <taxon>Agaricomycetidae</taxon>
        <taxon>Boletales</taxon>
        <taxon>Sclerodermatineae</taxon>
        <taxon>Pisolithaceae</taxon>
        <taxon>Pisolithus</taxon>
    </lineage>
</organism>
<evidence type="ECO:0000256" key="1">
    <source>
        <dbReference type="SAM" id="SignalP"/>
    </source>
</evidence>
<keyword evidence="1" id="KW-0732">Signal</keyword>
<evidence type="ECO:0000313" key="2">
    <source>
        <dbReference type="EMBL" id="KIN97904.1"/>
    </source>
</evidence>
<reference evidence="3" key="2">
    <citation type="submission" date="2015-01" db="EMBL/GenBank/DDBJ databases">
        <title>Evolutionary Origins and Diversification of the Mycorrhizal Mutualists.</title>
        <authorList>
            <consortium name="DOE Joint Genome Institute"/>
            <consortium name="Mycorrhizal Genomics Consortium"/>
            <person name="Kohler A."/>
            <person name="Kuo A."/>
            <person name="Nagy L.G."/>
            <person name="Floudas D."/>
            <person name="Copeland A."/>
            <person name="Barry K.W."/>
            <person name="Cichocki N."/>
            <person name="Veneault-Fourrey C."/>
            <person name="LaButti K."/>
            <person name="Lindquist E.A."/>
            <person name="Lipzen A."/>
            <person name="Lundell T."/>
            <person name="Morin E."/>
            <person name="Murat C."/>
            <person name="Riley R."/>
            <person name="Ohm R."/>
            <person name="Sun H."/>
            <person name="Tunlid A."/>
            <person name="Henrissat B."/>
            <person name="Grigoriev I.V."/>
            <person name="Hibbett D.S."/>
            <person name="Martin F."/>
        </authorList>
    </citation>
    <scope>NUCLEOTIDE SEQUENCE [LARGE SCALE GENOMIC DNA]</scope>
    <source>
        <strain evidence="3">Marx 270</strain>
    </source>
</reference>
<reference evidence="2 3" key="1">
    <citation type="submission" date="2014-04" db="EMBL/GenBank/DDBJ databases">
        <authorList>
            <consortium name="DOE Joint Genome Institute"/>
            <person name="Kuo A."/>
            <person name="Kohler A."/>
            <person name="Costa M.D."/>
            <person name="Nagy L.G."/>
            <person name="Floudas D."/>
            <person name="Copeland A."/>
            <person name="Barry K.W."/>
            <person name="Cichocki N."/>
            <person name="Veneault-Fourrey C."/>
            <person name="LaButti K."/>
            <person name="Lindquist E.A."/>
            <person name="Lipzen A."/>
            <person name="Lundell T."/>
            <person name="Morin E."/>
            <person name="Murat C."/>
            <person name="Sun H."/>
            <person name="Tunlid A."/>
            <person name="Henrissat B."/>
            <person name="Grigoriev I.V."/>
            <person name="Hibbett D.S."/>
            <person name="Martin F."/>
            <person name="Nordberg H.P."/>
            <person name="Cantor M.N."/>
            <person name="Hua S.X."/>
        </authorList>
    </citation>
    <scope>NUCLEOTIDE SEQUENCE [LARGE SCALE GENOMIC DNA]</scope>
    <source>
        <strain evidence="2 3">Marx 270</strain>
    </source>
</reference>
<feature type="chain" id="PRO_5044783882" evidence="1">
    <location>
        <begin position="23"/>
        <end position="67"/>
    </location>
</feature>
<name>A0A0C3N9Y1_PISTI</name>
<gene>
    <name evidence="2" type="ORF">M404DRAFT_31840</name>
</gene>
<keyword evidence="3" id="KW-1185">Reference proteome</keyword>
<dbReference type="AlphaFoldDB" id="A0A0C3N9Y1"/>
<dbReference type="Proteomes" id="UP000054217">
    <property type="component" value="Unassembled WGS sequence"/>
</dbReference>
<feature type="signal peptide" evidence="1">
    <location>
        <begin position="1"/>
        <end position="22"/>
    </location>
</feature>